<sequence length="306" mass="33070">MESPPSAPASDGFPSPPSAPSPAITLSSIPIHFFGHQRSRTPPLSLAGRAHSPPPLPPLASDDGAACVARRGRGSRPAQPGRGARSPAVSARQPRLLAGGEWAPDGLPPRSRTSAAHPRALLPSSPAEGEAPPPVPTPRTSTASFPFSSAQTEGEGREHAQELGGLLRLGTFCRNSSPTAKSAPPAVHSGGKVELKRRGSLHWTNRWKLVFLIWFLSSGHINSVQHIGWFNVKREIFSIMNMLILHHIVFLSILFTRTPGCSTFLSTEIFHCDRSLLNLMFLGAFWLEPCNDMYMRREACGRGRHG</sequence>
<dbReference type="Proteomes" id="UP000823388">
    <property type="component" value="Chromosome 1K"/>
</dbReference>
<proteinExistence type="predicted"/>
<feature type="compositionally biased region" description="Low complexity" evidence="1">
    <location>
        <begin position="1"/>
        <end position="13"/>
    </location>
</feature>
<dbReference type="EMBL" id="CM029037">
    <property type="protein sequence ID" value="KAG2660736.1"/>
    <property type="molecule type" value="Genomic_DNA"/>
</dbReference>
<name>A0A8T0XRE6_PANVG</name>
<feature type="region of interest" description="Disordered" evidence="1">
    <location>
        <begin position="1"/>
        <end position="160"/>
    </location>
</feature>
<reference evidence="2" key="1">
    <citation type="submission" date="2020-05" db="EMBL/GenBank/DDBJ databases">
        <title>WGS assembly of Panicum virgatum.</title>
        <authorList>
            <person name="Lovell J.T."/>
            <person name="Jenkins J."/>
            <person name="Shu S."/>
            <person name="Juenger T.E."/>
            <person name="Schmutz J."/>
        </authorList>
    </citation>
    <scope>NUCLEOTIDE SEQUENCE</scope>
    <source>
        <strain evidence="2">AP13</strain>
    </source>
</reference>
<protein>
    <submittedName>
        <fullName evidence="2">Uncharacterized protein</fullName>
    </submittedName>
</protein>
<organism evidence="2 3">
    <name type="scientific">Panicum virgatum</name>
    <name type="common">Blackwell switchgrass</name>
    <dbReference type="NCBI Taxonomy" id="38727"/>
    <lineage>
        <taxon>Eukaryota</taxon>
        <taxon>Viridiplantae</taxon>
        <taxon>Streptophyta</taxon>
        <taxon>Embryophyta</taxon>
        <taxon>Tracheophyta</taxon>
        <taxon>Spermatophyta</taxon>
        <taxon>Magnoliopsida</taxon>
        <taxon>Liliopsida</taxon>
        <taxon>Poales</taxon>
        <taxon>Poaceae</taxon>
        <taxon>PACMAD clade</taxon>
        <taxon>Panicoideae</taxon>
        <taxon>Panicodae</taxon>
        <taxon>Paniceae</taxon>
        <taxon>Panicinae</taxon>
        <taxon>Panicum</taxon>
        <taxon>Panicum sect. Hiantes</taxon>
    </lineage>
</organism>
<gene>
    <name evidence="2" type="ORF">PVAP13_1KG441500</name>
</gene>
<feature type="compositionally biased region" description="Low complexity" evidence="1">
    <location>
        <begin position="21"/>
        <end position="31"/>
    </location>
</feature>
<dbReference type="AlphaFoldDB" id="A0A8T0XRE6"/>
<accession>A0A8T0XRE6</accession>
<evidence type="ECO:0000256" key="1">
    <source>
        <dbReference type="SAM" id="MobiDB-lite"/>
    </source>
</evidence>
<comment type="caution">
    <text evidence="2">The sequence shown here is derived from an EMBL/GenBank/DDBJ whole genome shotgun (WGS) entry which is preliminary data.</text>
</comment>
<keyword evidence="3" id="KW-1185">Reference proteome</keyword>
<evidence type="ECO:0000313" key="3">
    <source>
        <dbReference type="Proteomes" id="UP000823388"/>
    </source>
</evidence>
<evidence type="ECO:0000313" key="2">
    <source>
        <dbReference type="EMBL" id="KAG2660736.1"/>
    </source>
</evidence>